<accession>A0A3N7EYY2</accession>
<reference evidence="1 2" key="1">
    <citation type="journal article" date="2006" name="Science">
        <title>The genome of black cottonwood, Populus trichocarpa (Torr. &amp; Gray).</title>
        <authorList>
            <person name="Tuskan G.A."/>
            <person name="Difazio S."/>
            <person name="Jansson S."/>
            <person name="Bohlmann J."/>
            <person name="Grigoriev I."/>
            <person name="Hellsten U."/>
            <person name="Putnam N."/>
            <person name="Ralph S."/>
            <person name="Rombauts S."/>
            <person name="Salamov A."/>
            <person name="Schein J."/>
            <person name="Sterck L."/>
            <person name="Aerts A."/>
            <person name="Bhalerao R.R."/>
            <person name="Bhalerao R.P."/>
            <person name="Blaudez D."/>
            <person name="Boerjan W."/>
            <person name="Brun A."/>
            <person name="Brunner A."/>
            <person name="Busov V."/>
            <person name="Campbell M."/>
            <person name="Carlson J."/>
            <person name="Chalot M."/>
            <person name="Chapman J."/>
            <person name="Chen G.L."/>
            <person name="Cooper D."/>
            <person name="Coutinho P.M."/>
            <person name="Couturier J."/>
            <person name="Covert S."/>
            <person name="Cronk Q."/>
            <person name="Cunningham R."/>
            <person name="Davis J."/>
            <person name="Degroeve S."/>
            <person name="Dejardin A."/>
            <person name="Depamphilis C."/>
            <person name="Detter J."/>
            <person name="Dirks B."/>
            <person name="Dubchak I."/>
            <person name="Duplessis S."/>
            <person name="Ehlting J."/>
            <person name="Ellis B."/>
            <person name="Gendler K."/>
            <person name="Goodstein D."/>
            <person name="Gribskov M."/>
            <person name="Grimwood J."/>
            <person name="Groover A."/>
            <person name="Gunter L."/>
            <person name="Hamberger B."/>
            <person name="Heinze B."/>
            <person name="Helariutta Y."/>
            <person name="Henrissat B."/>
            <person name="Holligan D."/>
            <person name="Holt R."/>
            <person name="Huang W."/>
            <person name="Islam-Faridi N."/>
            <person name="Jones S."/>
            <person name="Jones-Rhoades M."/>
            <person name="Jorgensen R."/>
            <person name="Joshi C."/>
            <person name="Kangasjarvi J."/>
            <person name="Karlsson J."/>
            <person name="Kelleher C."/>
            <person name="Kirkpatrick R."/>
            <person name="Kirst M."/>
            <person name="Kohler A."/>
            <person name="Kalluri U."/>
            <person name="Larimer F."/>
            <person name="Leebens-Mack J."/>
            <person name="Leple J.C."/>
            <person name="Locascio P."/>
            <person name="Lou Y."/>
            <person name="Lucas S."/>
            <person name="Martin F."/>
            <person name="Montanini B."/>
            <person name="Napoli C."/>
            <person name="Nelson D.R."/>
            <person name="Nelson C."/>
            <person name="Nieminen K."/>
            <person name="Nilsson O."/>
            <person name="Pereda V."/>
            <person name="Peter G."/>
            <person name="Philippe R."/>
            <person name="Pilate G."/>
            <person name="Poliakov A."/>
            <person name="Razumovskaya J."/>
            <person name="Richardson P."/>
            <person name="Rinaldi C."/>
            <person name="Ritland K."/>
            <person name="Rouze P."/>
            <person name="Ryaboy D."/>
            <person name="Schmutz J."/>
            <person name="Schrader J."/>
            <person name="Segerman B."/>
            <person name="Shin H."/>
            <person name="Siddiqui A."/>
            <person name="Sterky F."/>
            <person name="Terry A."/>
            <person name="Tsai C.J."/>
            <person name="Uberbacher E."/>
            <person name="Unneberg P."/>
            <person name="Vahala J."/>
            <person name="Wall K."/>
            <person name="Wessler S."/>
            <person name="Yang G."/>
            <person name="Yin T."/>
            <person name="Douglas C."/>
            <person name="Marra M."/>
            <person name="Sandberg G."/>
            <person name="Van de Peer Y."/>
            <person name="Rokhsar D."/>
        </authorList>
    </citation>
    <scope>NUCLEOTIDE SEQUENCE [LARGE SCALE GENOMIC DNA]</scope>
    <source>
        <strain evidence="2">cv. Nisqually</strain>
    </source>
</reference>
<dbReference type="AlphaFoldDB" id="A0A3N7EYY2"/>
<protein>
    <submittedName>
        <fullName evidence="1">Uncharacterized protein</fullName>
    </submittedName>
</protein>
<gene>
    <name evidence="1" type="ORF">POPTR_005G186750</name>
</gene>
<organism evidence="1 2">
    <name type="scientific">Populus trichocarpa</name>
    <name type="common">Western balsam poplar</name>
    <name type="synonym">Populus balsamifera subsp. trichocarpa</name>
    <dbReference type="NCBI Taxonomy" id="3694"/>
    <lineage>
        <taxon>Eukaryota</taxon>
        <taxon>Viridiplantae</taxon>
        <taxon>Streptophyta</taxon>
        <taxon>Embryophyta</taxon>
        <taxon>Tracheophyta</taxon>
        <taxon>Spermatophyta</taxon>
        <taxon>Magnoliopsida</taxon>
        <taxon>eudicotyledons</taxon>
        <taxon>Gunneridae</taxon>
        <taxon>Pentapetalae</taxon>
        <taxon>rosids</taxon>
        <taxon>fabids</taxon>
        <taxon>Malpighiales</taxon>
        <taxon>Salicaceae</taxon>
        <taxon>Saliceae</taxon>
        <taxon>Populus</taxon>
    </lineage>
</organism>
<dbReference type="EMBL" id="CM009294">
    <property type="protein sequence ID" value="RQO90736.1"/>
    <property type="molecule type" value="Genomic_DNA"/>
</dbReference>
<sequence length="41" mass="4587">MVLCITYLFEGITGICGLGGTASREMQAWYRGLFILFLLDN</sequence>
<name>A0A3N7EYY2_POPTR</name>
<proteinExistence type="predicted"/>
<evidence type="ECO:0000313" key="2">
    <source>
        <dbReference type="Proteomes" id="UP000006729"/>
    </source>
</evidence>
<dbReference type="Proteomes" id="UP000006729">
    <property type="component" value="Chromosome 5"/>
</dbReference>
<keyword evidence="2" id="KW-1185">Reference proteome</keyword>
<dbReference type="InParanoid" id="A0A3N7EYY2"/>
<evidence type="ECO:0000313" key="1">
    <source>
        <dbReference type="EMBL" id="RQO90736.1"/>
    </source>
</evidence>